<dbReference type="InterPro" id="IPR029058">
    <property type="entry name" value="AB_hydrolase_fold"/>
</dbReference>
<evidence type="ECO:0000256" key="2">
    <source>
        <dbReference type="ARBA" id="ARBA00022801"/>
    </source>
</evidence>
<evidence type="ECO:0000256" key="1">
    <source>
        <dbReference type="ARBA" id="ARBA00022729"/>
    </source>
</evidence>
<accession>A0AAJ0BAK9</accession>
<dbReference type="InterPro" id="IPR005592">
    <property type="entry name" value="Mono/diacylglycerol_lipase_N"/>
</dbReference>
<reference evidence="6" key="1">
    <citation type="submission" date="2023-06" db="EMBL/GenBank/DDBJ databases">
        <title>Genome-scale phylogeny and comparative genomics of the fungal order Sordariales.</title>
        <authorList>
            <consortium name="Lawrence Berkeley National Laboratory"/>
            <person name="Hensen N."/>
            <person name="Bonometti L."/>
            <person name="Westerberg I."/>
            <person name="Brannstrom I.O."/>
            <person name="Guillou S."/>
            <person name="Cros-Aarteil S."/>
            <person name="Calhoun S."/>
            <person name="Haridas S."/>
            <person name="Kuo A."/>
            <person name="Mondo S."/>
            <person name="Pangilinan J."/>
            <person name="Riley R."/>
            <person name="Labutti K."/>
            <person name="Andreopoulos B."/>
            <person name="Lipzen A."/>
            <person name="Chen C."/>
            <person name="Yanf M."/>
            <person name="Daum C."/>
            <person name="Ng V."/>
            <person name="Clum A."/>
            <person name="Steindorff A."/>
            <person name="Ohm R."/>
            <person name="Martin F."/>
            <person name="Silar P."/>
            <person name="Natvig D."/>
            <person name="Lalanne C."/>
            <person name="Gautier V."/>
            <person name="Ament-Velasquez S.L."/>
            <person name="Kruys A."/>
            <person name="Hutchinson M.I."/>
            <person name="Powell A.J."/>
            <person name="Barry K."/>
            <person name="Miller A.N."/>
            <person name="Grigoriev I.V."/>
            <person name="Debuchy R."/>
            <person name="Gladieux P."/>
            <person name="Thoren M.H."/>
            <person name="Johannesson H."/>
        </authorList>
    </citation>
    <scope>NUCLEOTIDE SEQUENCE</scope>
    <source>
        <strain evidence="6">PSN4</strain>
    </source>
</reference>
<proteinExistence type="predicted"/>
<dbReference type="CDD" id="cd00519">
    <property type="entry name" value="Lipase_3"/>
    <property type="match status" value="1"/>
</dbReference>
<dbReference type="Proteomes" id="UP001239445">
    <property type="component" value="Unassembled WGS sequence"/>
</dbReference>
<evidence type="ECO:0000256" key="3">
    <source>
        <dbReference type="SAM" id="SignalP"/>
    </source>
</evidence>
<feature type="domain" description="Fungal lipase-type" evidence="4">
    <location>
        <begin position="101"/>
        <end position="233"/>
    </location>
</feature>
<name>A0AAJ0BAK9_9PEZI</name>
<dbReference type="EMBL" id="MU839835">
    <property type="protein sequence ID" value="KAK1754517.1"/>
    <property type="molecule type" value="Genomic_DNA"/>
</dbReference>
<organism evidence="6 7">
    <name type="scientific">Echria macrotheca</name>
    <dbReference type="NCBI Taxonomy" id="438768"/>
    <lineage>
        <taxon>Eukaryota</taxon>
        <taxon>Fungi</taxon>
        <taxon>Dikarya</taxon>
        <taxon>Ascomycota</taxon>
        <taxon>Pezizomycotina</taxon>
        <taxon>Sordariomycetes</taxon>
        <taxon>Sordariomycetidae</taxon>
        <taxon>Sordariales</taxon>
        <taxon>Schizotheciaceae</taxon>
        <taxon>Echria</taxon>
    </lineage>
</organism>
<dbReference type="AlphaFoldDB" id="A0AAJ0BAK9"/>
<dbReference type="Gene3D" id="3.40.50.1820">
    <property type="entry name" value="alpha/beta hydrolase"/>
    <property type="match status" value="1"/>
</dbReference>
<dbReference type="GO" id="GO:0016787">
    <property type="term" value="F:hydrolase activity"/>
    <property type="evidence" value="ECO:0007669"/>
    <property type="project" value="UniProtKB-KW"/>
</dbReference>
<evidence type="ECO:0000259" key="5">
    <source>
        <dbReference type="Pfam" id="PF03893"/>
    </source>
</evidence>
<feature type="chain" id="PRO_5042459166" evidence="3">
    <location>
        <begin position="19"/>
        <end position="337"/>
    </location>
</feature>
<comment type="caution">
    <text evidence="6">The sequence shown here is derived from an EMBL/GenBank/DDBJ whole genome shotgun (WGS) entry which is preliminary data.</text>
</comment>
<dbReference type="Pfam" id="PF01764">
    <property type="entry name" value="Lipase_3"/>
    <property type="match status" value="1"/>
</dbReference>
<evidence type="ECO:0000313" key="7">
    <source>
        <dbReference type="Proteomes" id="UP001239445"/>
    </source>
</evidence>
<dbReference type="InterPro" id="IPR051299">
    <property type="entry name" value="AB_hydrolase_lip/est"/>
</dbReference>
<keyword evidence="1 3" id="KW-0732">Signal</keyword>
<dbReference type="PANTHER" id="PTHR46640:SF1">
    <property type="entry name" value="FUNGAL LIPASE-LIKE DOMAIN-CONTAINING PROTEIN-RELATED"/>
    <property type="match status" value="1"/>
</dbReference>
<keyword evidence="2 6" id="KW-0378">Hydrolase</keyword>
<dbReference type="GO" id="GO:0016042">
    <property type="term" value="P:lipid catabolic process"/>
    <property type="evidence" value="ECO:0007669"/>
    <property type="project" value="InterPro"/>
</dbReference>
<dbReference type="Pfam" id="PF03893">
    <property type="entry name" value="Lipase3_N"/>
    <property type="match status" value="1"/>
</dbReference>
<dbReference type="PANTHER" id="PTHR46640">
    <property type="entry name" value="TRIACYLGLYCEROL LIPASE, PUTATIVE (AFU_ORTHOLOGUE AFUA_6G06510)-RELATED"/>
    <property type="match status" value="1"/>
</dbReference>
<feature type="signal peptide" evidence="3">
    <location>
        <begin position="1"/>
        <end position="18"/>
    </location>
</feature>
<sequence length="337" mass="35774">MKGFLLTCLTALAGSTLASPAAVKRDDAVTTSLINDFRLYAQYAAAASCNNQNAVGQALTCPGTFCPLVTANNATTVATFSGPLTDIRGLVAVDHAKRAIIVSIRGTVSVRNWITDFIFPQLPVLDLCLGCLVHTGFLTAWKEISSAALAGLKTAKTANPFYAVIFTGHSLGASVATIGAAYARRAGYAGADIYTFGSPRAGNSFFANFVTNQPGNEYRVTHANDPIARLPPLVLNYRHTSPEYWLQSTDPSPSDVTVCQGNANLKCNGGTGGFDMSQHSLYFQQLNGCGPETDTPWKQRRDLSDEEIAAQLAEWAREDAELVAELGGGVSIAVAKE</sequence>
<gene>
    <name evidence="6" type="ORF">QBC47DRAFT_219617</name>
</gene>
<dbReference type="InterPro" id="IPR002921">
    <property type="entry name" value="Fungal_lipase-type"/>
</dbReference>
<evidence type="ECO:0000313" key="6">
    <source>
        <dbReference type="EMBL" id="KAK1754517.1"/>
    </source>
</evidence>
<feature type="domain" description="Mono-/di-acylglycerol lipase N-terminal" evidence="5">
    <location>
        <begin position="5"/>
        <end position="75"/>
    </location>
</feature>
<keyword evidence="7" id="KW-1185">Reference proteome</keyword>
<evidence type="ECO:0000259" key="4">
    <source>
        <dbReference type="Pfam" id="PF01764"/>
    </source>
</evidence>
<dbReference type="SUPFAM" id="SSF53474">
    <property type="entry name" value="alpha/beta-Hydrolases"/>
    <property type="match status" value="1"/>
</dbReference>
<protein>
    <submittedName>
        <fullName evidence="6">Alpha/Beta hydrolase protein</fullName>
    </submittedName>
</protein>